<dbReference type="Proteomes" id="UP001334084">
    <property type="component" value="Chromosome 6"/>
</dbReference>
<protein>
    <submittedName>
        <fullName evidence="1">Uncharacterized protein</fullName>
    </submittedName>
</protein>
<dbReference type="KEGG" id="vnx:VNE69_06185"/>
<evidence type="ECO:0000313" key="2">
    <source>
        <dbReference type="Proteomes" id="UP001334084"/>
    </source>
</evidence>
<gene>
    <name evidence="1" type="ORF">VNE69_06185</name>
</gene>
<dbReference type="RefSeq" id="XP_065330015.1">
    <property type="nucleotide sequence ID" value="XM_065473943.1"/>
</dbReference>
<keyword evidence="2" id="KW-1185">Reference proteome</keyword>
<sequence>MLQYIFLVICSVITSNTDVLNFFPKTIYVPNNTRKRRLDAHAEDFYTRLDHIEKEDDHCSASSSSSIEKKLYIHYINNQQKVMVLDLNSLQNVLDYKFLKEKLINQIFVWNKDDNSKELEEFIISDIDKNIINDMKGAKYNIQRKFEELQNSLNKHLNVIRTVMENIAPDEYINDMKKQLIFFEMIFFYLKKCSSAKQYFYKKDSFKILYHYNTLPYRLNIIKDEYQVLDRFEAFKMFFEHQYFISFESNEKKLLENAFCDIYINLKQLFDNIKFLQGYCSIIINRLQNLIFKEMFIRY</sequence>
<organism evidence="1 2">
    <name type="scientific">Vairimorpha necatrix</name>
    <dbReference type="NCBI Taxonomy" id="6039"/>
    <lineage>
        <taxon>Eukaryota</taxon>
        <taxon>Fungi</taxon>
        <taxon>Fungi incertae sedis</taxon>
        <taxon>Microsporidia</taxon>
        <taxon>Nosematidae</taxon>
        <taxon>Vairimorpha</taxon>
    </lineage>
</organism>
<evidence type="ECO:0000313" key="1">
    <source>
        <dbReference type="EMBL" id="WUR03870.1"/>
    </source>
</evidence>
<dbReference type="GeneID" id="90541682"/>
<dbReference type="AlphaFoldDB" id="A0AAX4JD09"/>
<proteinExistence type="predicted"/>
<accession>A0AAX4JD09</accession>
<dbReference type="EMBL" id="CP142731">
    <property type="protein sequence ID" value="WUR03870.1"/>
    <property type="molecule type" value="Genomic_DNA"/>
</dbReference>
<name>A0AAX4JD09_9MICR</name>
<reference evidence="1" key="1">
    <citation type="journal article" date="2024" name="BMC Genomics">
        <title>Functional annotation of a divergent genome using sequence and structure-based similarity.</title>
        <authorList>
            <person name="Svedberg D."/>
            <person name="Winiger R.R."/>
            <person name="Berg A."/>
            <person name="Sharma H."/>
            <person name="Tellgren-Roth C."/>
            <person name="Debrunner-Vossbrinck B.A."/>
            <person name="Vossbrinck C.R."/>
            <person name="Barandun J."/>
        </authorList>
    </citation>
    <scope>NUCLEOTIDE SEQUENCE</scope>
    <source>
        <strain evidence="1">Illinois isolate</strain>
    </source>
</reference>